<evidence type="ECO:0000256" key="1">
    <source>
        <dbReference type="ARBA" id="ARBA00004609"/>
    </source>
</evidence>
<feature type="domain" description="GDNF/GAS1" evidence="11">
    <location>
        <begin position="189"/>
        <end position="271"/>
    </location>
</feature>
<keyword evidence="4" id="KW-0336">GPI-anchor</keyword>
<dbReference type="InParanoid" id="A0A6I8PL33"/>
<dbReference type="GeneTree" id="ENSGT00940000161256"/>
<protein>
    <recommendedName>
        <fullName evidence="11">GDNF/GAS1 domain-containing protein</fullName>
    </recommendedName>
</protein>
<dbReference type="InterPro" id="IPR003438">
    <property type="entry name" value="GDNF_rcpt"/>
</dbReference>
<comment type="subcellular location">
    <subcellularLocation>
        <location evidence="1">Cell membrane</location>
        <topology evidence="1">Lipid-anchor</topology>
        <topology evidence="1">GPI-anchor</topology>
    </subcellularLocation>
</comment>
<dbReference type="SUPFAM" id="SSF110035">
    <property type="entry name" value="GDNF receptor-like"/>
    <property type="match status" value="2"/>
</dbReference>
<dbReference type="OMA" id="CNAAYQH"/>
<dbReference type="Gene3D" id="1.10.220.110">
    <property type="entry name" value="GDNF binding domain"/>
    <property type="match status" value="1"/>
</dbReference>
<dbReference type="Pfam" id="PF02351">
    <property type="entry name" value="GDNF"/>
    <property type="match status" value="3"/>
</dbReference>
<evidence type="ECO:0000256" key="2">
    <source>
        <dbReference type="ARBA" id="ARBA00005961"/>
    </source>
</evidence>
<evidence type="ECO:0000313" key="12">
    <source>
        <dbReference type="Ensembl" id="ENSOANP00000053224.1"/>
    </source>
</evidence>
<dbReference type="PANTHER" id="PTHR10269">
    <property type="entry name" value="GDNF RECEPTOR ALPHA"/>
    <property type="match status" value="1"/>
</dbReference>
<dbReference type="InterPro" id="IPR016017">
    <property type="entry name" value="GDNF/GAS1"/>
</dbReference>
<evidence type="ECO:0000256" key="6">
    <source>
        <dbReference type="ARBA" id="ARBA00023136"/>
    </source>
</evidence>
<keyword evidence="3" id="KW-1003">Cell membrane</keyword>
<name>A0A6I8PL33_ORNAN</name>
<dbReference type="Proteomes" id="UP000002279">
    <property type="component" value="Chromosome X2"/>
</dbReference>
<evidence type="ECO:0000256" key="5">
    <source>
        <dbReference type="ARBA" id="ARBA00022729"/>
    </source>
</evidence>
<dbReference type="Bgee" id="ENSOANG00000050525">
    <property type="expression patterns" value="Expressed in testis and 6 other cell types or tissues"/>
</dbReference>
<evidence type="ECO:0000256" key="3">
    <source>
        <dbReference type="ARBA" id="ARBA00022475"/>
    </source>
</evidence>
<dbReference type="GO" id="GO:0007399">
    <property type="term" value="P:nervous system development"/>
    <property type="evidence" value="ECO:0000318"/>
    <property type="project" value="GO_Central"/>
</dbReference>
<keyword evidence="8" id="KW-0325">Glycoprotein</keyword>
<dbReference type="InterPro" id="IPR037193">
    <property type="entry name" value="GDNF_alpha"/>
</dbReference>
<dbReference type="SMART" id="SM00907">
    <property type="entry name" value="GDNF"/>
    <property type="match status" value="3"/>
</dbReference>
<keyword evidence="13" id="KW-1185">Reference proteome</keyword>
<gene>
    <name evidence="12" type="primary">GFRA3</name>
</gene>
<keyword evidence="5" id="KW-0732">Signal</keyword>
<evidence type="ECO:0000259" key="11">
    <source>
        <dbReference type="SMART" id="SM00907"/>
    </source>
</evidence>
<dbReference type="FunCoup" id="A0A6I8PL33">
    <property type="interactions" value="16"/>
</dbReference>
<evidence type="ECO:0000313" key="13">
    <source>
        <dbReference type="Proteomes" id="UP000002279"/>
    </source>
</evidence>
<keyword evidence="7" id="KW-0675">Receptor</keyword>
<dbReference type="GO" id="GO:0009897">
    <property type="term" value="C:external side of plasma membrane"/>
    <property type="evidence" value="ECO:0000318"/>
    <property type="project" value="GO_Central"/>
</dbReference>
<organism evidence="12 13">
    <name type="scientific">Ornithorhynchus anatinus</name>
    <name type="common">Duckbill platypus</name>
    <dbReference type="NCBI Taxonomy" id="9258"/>
    <lineage>
        <taxon>Eukaryota</taxon>
        <taxon>Metazoa</taxon>
        <taxon>Chordata</taxon>
        <taxon>Craniata</taxon>
        <taxon>Vertebrata</taxon>
        <taxon>Euteleostomi</taxon>
        <taxon>Mammalia</taxon>
        <taxon>Monotremata</taxon>
        <taxon>Ornithorhynchidae</taxon>
        <taxon>Ornithorhynchus</taxon>
    </lineage>
</organism>
<proteinExistence type="inferred from homology"/>
<reference evidence="12 13" key="1">
    <citation type="journal article" date="2008" name="Nature">
        <title>Genome analysis of the platypus reveals unique signatures of evolution.</title>
        <authorList>
            <person name="Warren W.C."/>
            <person name="Hillier L.W."/>
            <person name="Marshall Graves J.A."/>
            <person name="Birney E."/>
            <person name="Ponting C.P."/>
            <person name="Grutzner F."/>
            <person name="Belov K."/>
            <person name="Miller W."/>
            <person name="Clarke L."/>
            <person name="Chinwalla A.T."/>
            <person name="Yang S.P."/>
            <person name="Heger A."/>
            <person name="Locke D.P."/>
            <person name="Miethke P."/>
            <person name="Waters P.D."/>
            <person name="Veyrunes F."/>
            <person name="Fulton L."/>
            <person name="Fulton B."/>
            <person name="Graves T."/>
            <person name="Wallis J."/>
            <person name="Puente X.S."/>
            <person name="Lopez-Otin C."/>
            <person name="Ordonez G.R."/>
            <person name="Eichler E.E."/>
            <person name="Chen L."/>
            <person name="Cheng Z."/>
            <person name="Deakin J.E."/>
            <person name="Alsop A."/>
            <person name="Thompson K."/>
            <person name="Kirby P."/>
            <person name="Papenfuss A.T."/>
            <person name="Wakefield M.J."/>
            <person name="Olender T."/>
            <person name="Lancet D."/>
            <person name="Huttley G.A."/>
            <person name="Smit A.F."/>
            <person name="Pask A."/>
            <person name="Temple-Smith P."/>
            <person name="Batzer M.A."/>
            <person name="Walker J.A."/>
            <person name="Konkel M.K."/>
            <person name="Harris R.S."/>
            <person name="Whittington C.M."/>
            <person name="Wong E.S."/>
            <person name="Gemmell N.J."/>
            <person name="Buschiazzo E."/>
            <person name="Vargas Jentzsch I.M."/>
            <person name="Merkel A."/>
            <person name="Schmitz J."/>
            <person name="Zemann A."/>
            <person name="Churakov G."/>
            <person name="Kriegs J.O."/>
            <person name="Brosius J."/>
            <person name="Murchison E.P."/>
            <person name="Sachidanandam R."/>
            <person name="Smith C."/>
            <person name="Hannon G.J."/>
            <person name="Tsend-Ayush E."/>
            <person name="McMillan D."/>
            <person name="Attenborough R."/>
            <person name="Rens W."/>
            <person name="Ferguson-Smith M."/>
            <person name="Lefevre C.M."/>
            <person name="Sharp J.A."/>
            <person name="Nicholas K.R."/>
            <person name="Ray D.A."/>
            <person name="Kube M."/>
            <person name="Reinhardt R."/>
            <person name="Pringle T.H."/>
            <person name="Taylor J."/>
            <person name="Jones R.C."/>
            <person name="Nixon B."/>
            <person name="Dacheux J.L."/>
            <person name="Niwa H."/>
            <person name="Sekita Y."/>
            <person name="Huang X."/>
            <person name="Stark A."/>
            <person name="Kheradpour P."/>
            <person name="Kellis M."/>
            <person name="Flicek P."/>
            <person name="Chen Y."/>
            <person name="Webber C."/>
            <person name="Hardison R."/>
            <person name="Nelson J."/>
            <person name="Hallsworth-Pepin K."/>
            <person name="Delehaunty K."/>
            <person name="Markovic C."/>
            <person name="Minx P."/>
            <person name="Feng Y."/>
            <person name="Kremitzki C."/>
            <person name="Mitreva M."/>
            <person name="Glasscock J."/>
            <person name="Wylie T."/>
            <person name="Wohldmann P."/>
            <person name="Thiru P."/>
            <person name="Nhan M.N."/>
            <person name="Pohl C.S."/>
            <person name="Smith S.M."/>
            <person name="Hou S."/>
            <person name="Nefedov M."/>
            <person name="de Jong P.J."/>
            <person name="Renfree M.B."/>
            <person name="Mardis E.R."/>
            <person name="Wilson R.K."/>
        </authorList>
    </citation>
    <scope>NUCLEOTIDE SEQUENCE [LARGE SCALE GENOMIC DNA]</scope>
    <source>
        <strain evidence="12 13">Glennie</strain>
    </source>
</reference>
<reference evidence="12" key="2">
    <citation type="submission" date="2025-08" db="UniProtKB">
        <authorList>
            <consortium name="Ensembl"/>
        </authorList>
    </citation>
    <scope>IDENTIFICATION</scope>
    <source>
        <strain evidence="12">Glennie</strain>
    </source>
</reference>
<feature type="domain" description="GDNF/GAS1" evidence="11">
    <location>
        <begin position="281"/>
        <end position="375"/>
    </location>
</feature>
<dbReference type="AlphaFoldDB" id="A0A6I8PL33"/>
<reference evidence="12" key="3">
    <citation type="submission" date="2025-09" db="UniProtKB">
        <authorList>
            <consortium name="Ensembl"/>
        </authorList>
    </citation>
    <scope>IDENTIFICATION</scope>
    <source>
        <strain evidence="12">Glennie</strain>
    </source>
</reference>
<dbReference type="GO" id="GO:0038023">
    <property type="term" value="F:signaling receptor activity"/>
    <property type="evidence" value="ECO:0000318"/>
    <property type="project" value="GO_Central"/>
</dbReference>
<feature type="domain" description="GDNF/GAS1" evidence="11">
    <location>
        <begin position="64"/>
        <end position="142"/>
    </location>
</feature>
<evidence type="ECO:0000256" key="10">
    <source>
        <dbReference type="SAM" id="MobiDB-lite"/>
    </source>
</evidence>
<accession>A0A6I8PL33</accession>
<comment type="similarity">
    <text evidence="2">Belongs to the GDNFR family.</text>
</comment>
<dbReference type="GO" id="GO:0007169">
    <property type="term" value="P:cell surface receptor protein tyrosine kinase signaling pathway"/>
    <property type="evidence" value="ECO:0007669"/>
    <property type="project" value="UniProtKB-ARBA"/>
</dbReference>
<evidence type="ECO:0000256" key="9">
    <source>
        <dbReference type="ARBA" id="ARBA00023288"/>
    </source>
</evidence>
<evidence type="ECO:0000256" key="7">
    <source>
        <dbReference type="ARBA" id="ARBA00023170"/>
    </source>
</evidence>
<sequence length="445" mass="47667">MCLMSSPKRLVQCSAHSKRSNDTTDRLLPLSRPAPASHGVRAQTGGLLPTTITTATGAGPPANCLEAKDRCLADATCNVTYRRLEACTPARTRGPSPEPETQAACLEAALQLRGSALAGCKCQWRMRRLLLCLQAYWAAHPLVSHGDRDPGVSPFEDPVPEETWTVVDRSKLEQLEAVPEASWGPMDPCLKLTSLCTLNPKCTRLRSLYGAACAEGRGPGGGCAPHHCRPALRGFFERAAEPYTRALLLCPCGPGDRRCGERRRNTIVPSCSYQPGDPDNCLALWDACLDDLLCRSRLANFLTHCGSGAPADGCPRQKPPGSCLRAYMGMIGTVMTPNYVSNSSAQVALHCTCQGSGNQQEECQQLEATFSKNPCLRAAMEAQMLVHWRLLPDSSASDFPEPGAAGASFSVITHQGVPGSGAQRPKPWGALPFPLLLPLLVLGTP</sequence>
<dbReference type="PRINTS" id="PR01316">
    <property type="entry name" value="GDNFRECEPTOR"/>
</dbReference>
<keyword evidence="6" id="KW-0472">Membrane</keyword>
<evidence type="ECO:0000256" key="4">
    <source>
        <dbReference type="ARBA" id="ARBA00022622"/>
    </source>
</evidence>
<keyword evidence="9" id="KW-0449">Lipoprotein</keyword>
<feature type="region of interest" description="Disordered" evidence="10">
    <location>
        <begin position="13"/>
        <end position="43"/>
    </location>
</feature>
<dbReference type="FunFam" id="1.10.220.110:FF:000001">
    <property type="entry name" value="GDNF family receptor alpha"/>
    <property type="match status" value="1"/>
</dbReference>
<evidence type="ECO:0000256" key="8">
    <source>
        <dbReference type="ARBA" id="ARBA00023180"/>
    </source>
</evidence>
<dbReference type="Ensembl" id="ENSOANT00000059499.1">
    <property type="protein sequence ID" value="ENSOANP00000053224.1"/>
    <property type="gene ID" value="ENSOANG00000050525.1"/>
</dbReference>
<dbReference type="PANTHER" id="PTHR10269:SF15">
    <property type="entry name" value="GDNF FAMILY RECEPTOR ALPHA-3"/>
    <property type="match status" value="1"/>
</dbReference>
<dbReference type="GO" id="GO:0043235">
    <property type="term" value="C:receptor complex"/>
    <property type="evidence" value="ECO:0000318"/>
    <property type="project" value="GO_Central"/>
</dbReference>